<protein>
    <submittedName>
        <fullName evidence="21">Neurocan core protein</fullName>
    </submittedName>
</protein>
<dbReference type="SMART" id="SM00034">
    <property type="entry name" value="CLECT"/>
    <property type="match status" value="1"/>
</dbReference>
<feature type="disulfide bond" evidence="13">
    <location>
        <begin position="1326"/>
        <end position="1335"/>
    </location>
</feature>
<dbReference type="SUPFAM" id="SSF57196">
    <property type="entry name" value="EGF/Laminin"/>
    <property type="match status" value="1"/>
</dbReference>
<feature type="region of interest" description="Disordered" evidence="16">
    <location>
        <begin position="597"/>
        <end position="748"/>
    </location>
</feature>
<evidence type="ECO:0000256" key="11">
    <source>
        <dbReference type="ARBA" id="ARBA00023180"/>
    </source>
</evidence>
<dbReference type="GO" id="GO:0030246">
    <property type="term" value="F:carbohydrate binding"/>
    <property type="evidence" value="ECO:0007669"/>
    <property type="project" value="UniProtKB-KW"/>
</dbReference>
<dbReference type="STRING" id="8469.M7AID0"/>
<dbReference type="PANTHER" id="PTHR22804">
    <property type="entry name" value="AGGRECAN/VERSICAN PROTEOGLYCAN"/>
    <property type="match status" value="1"/>
</dbReference>
<dbReference type="Pfam" id="PF12661">
    <property type="entry name" value="hEGF"/>
    <property type="match status" value="1"/>
</dbReference>
<feature type="disulfide bond" evidence="14">
    <location>
        <begin position="1454"/>
        <end position="1497"/>
    </location>
</feature>
<feature type="compositionally biased region" description="Basic and acidic residues" evidence="16">
    <location>
        <begin position="263"/>
        <end position="284"/>
    </location>
</feature>
<keyword evidence="10 13" id="KW-1015">Disulfide bond</keyword>
<dbReference type="Pfam" id="PF00008">
    <property type="entry name" value="EGF"/>
    <property type="match status" value="1"/>
</dbReference>
<feature type="domain" description="Link" evidence="20">
    <location>
        <begin position="157"/>
        <end position="253"/>
    </location>
</feature>
<dbReference type="SUPFAM" id="SSF57535">
    <property type="entry name" value="Complement control module/SCR domain"/>
    <property type="match status" value="1"/>
</dbReference>
<feature type="disulfide bond" evidence="13">
    <location>
        <begin position="1288"/>
        <end position="1297"/>
    </location>
</feature>
<feature type="disulfide bond" evidence="15">
    <location>
        <begin position="72"/>
        <end position="93"/>
    </location>
</feature>
<keyword evidence="5" id="KW-0732">Signal</keyword>
<dbReference type="InterPro" id="IPR000538">
    <property type="entry name" value="Link_dom"/>
</dbReference>
<feature type="domain" description="EGF-like" evidence="17">
    <location>
        <begin position="1300"/>
        <end position="1336"/>
    </location>
</feature>
<dbReference type="PROSITE" id="PS50963">
    <property type="entry name" value="LINK_2"/>
    <property type="match status" value="2"/>
</dbReference>
<evidence type="ECO:0000256" key="15">
    <source>
        <dbReference type="PROSITE-ProRule" id="PRU00323"/>
    </source>
</evidence>
<feature type="disulfide bond" evidence="15">
    <location>
        <begin position="200"/>
        <end position="221"/>
    </location>
</feature>
<accession>M7AID0</accession>
<dbReference type="SMART" id="SM00032">
    <property type="entry name" value="CCP"/>
    <property type="match status" value="1"/>
</dbReference>
<keyword evidence="11" id="KW-0325">Glycoprotein</keyword>
<comment type="caution">
    <text evidence="13">Lacks conserved residue(s) required for the propagation of feature annotation.</text>
</comment>
<feature type="compositionally biased region" description="Basic and acidic residues" evidence="16">
    <location>
        <begin position="318"/>
        <end position="336"/>
    </location>
</feature>
<keyword evidence="8" id="KW-0106">Calcium</keyword>
<dbReference type="InterPro" id="IPR000436">
    <property type="entry name" value="Sushi_SCR_CCP_dom"/>
</dbReference>
<dbReference type="SUPFAM" id="SSF56436">
    <property type="entry name" value="C-type lectin-like"/>
    <property type="match status" value="3"/>
</dbReference>
<evidence type="ECO:0000313" key="22">
    <source>
        <dbReference type="Proteomes" id="UP000031443"/>
    </source>
</evidence>
<name>M7AID0_CHEMY</name>
<feature type="domain" description="C-type lectin" evidence="18">
    <location>
        <begin position="1349"/>
        <end position="1433"/>
    </location>
</feature>
<dbReference type="GO" id="GO:0002052">
    <property type="term" value="P:positive regulation of neuroblast proliferation"/>
    <property type="evidence" value="ECO:0007669"/>
    <property type="project" value="TreeGrafter"/>
</dbReference>
<dbReference type="InterPro" id="IPR000152">
    <property type="entry name" value="EGF-type_Asp/Asn_hydroxyl_site"/>
</dbReference>
<feature type="compositionally biased region" description="Low complexity" evidence="16">
    <location>
        <begin position="867"/>
        <end position="882"/>
    </location>
</feature>
<comment type="subcellular location">
    <subcellularLocation>
        <location evidence="1">Secreted</location>
    </subcellularLocation>
</comment>
<keyword evidence="6" id="KW-0430">Lectin</keyword>
<keyword evidence="3 13" id="KW-0245">EGF-like domain</keyword>
<gene>
    <name evidence="21" type="ORF">UY3_18741</name>
</gene>
<dbReference type="eggNOG" id="ENOG502QQ78">
    <property type="taxonomic scope" value="Eukaryota"/>
</dbReference>
<feature type="region of interest" description="Disordered" evidence="16">
    <location>
        <begin position="254"/>
        <end position="300"/>
    </location>
</feature>
<dbReference type="FunFam" id="3.10.100.10:FF:000002">
    <property type="entry name" value="Hyaluronan proteoglycan link protein 1"/>
    <property type="match status" value="1"/>
</dbReference>
<evidence type="ECO:0000259" key="19">
    <source>
        <dbReference type="PROSITE" id="PS50923"/>
    </source>
</evidence>
<dbReference type="Gene3D" id="3.10.100.10">
    <property type="entry name" value="Mannose-Binding Protein A, subunit A"/>
    <property type="match status" value="3"/>
</dbReference>
<dbReference type="GO" id="GO:0072534">
    <property type="term" value="C:perineuronal net"/>
    <property type="evidence" value="ECO:0007669"/>
    <property type="project" value="TreeGrafter"/>
</dbReference>
<dbReference type="PROSITE" id="PS50041">
    <property type="entry name" value="C_TYPE_LECTIN_2"/>
    <property type="match status" value="1"/>
</dbReference>
<dbReference type="PROSITE" id="PS01187">
    <property type="entry name" value="EGF_CA"/>
    <property type="match status" value="1"/>
</dbReference>
<keyword evidence="7" id="KW-0677">Repeat</keyword>
<dbReference type="InterPro" id="IPR013032">
    <property type="entry name" value="EGF-like_CS"/>
</dbReference>
<dbReference type="Gene3D" id="2.10.25.10">
    <property type="entry name" value="Laminin"/>
    <property type="match status" value="2"/>
</dbReference>
<dbReference type="PANTHER" id="PTHR22804:SF24">
    <property type="entry name" value="NEUROCAN CORE PROTEIN"/>
    <property type="match status" value="1"/>
</dbReference>
<dbReference type="PROSITE" id="PS01186">
    <property type="entry name" value="EGF_2"/>
    <property type="match status" value="1"/>
</dbReference>
<feature type="region of interest" description="Disordered" evidence="16">
    <location>
        <begin position="312"/>
        <end position="336"/>
    </location>
</feature>
<evidence type="ECO:0000259" key="17">
    <source>
        <dbReference type="PROSITE" id="PS50026"/>
    </source>
</evidence>
<feature type="domain" description="EGF-like" evidence="17">
    <location>
        <begin position="1262"/>
        <end position="1298"/>
    </location>
</feature>
<evidence type="ECO:0000256" key="12">
    <source>
        <dbReference type="ARBA" id="ARBA00023319"/>
    </source>
</evidence>
<dbReference type="PROSITE" id="PS50923">
    <property type="entry name" value="SUSHI"/>
    <property type="match status" value="1"/>
</dbReference>
<feature type="compositionally biased region" description="Low complexity" evidence="16">
    <location>
        <begin position="1109"/>
        <end position="1118"/>
    </location>
</feature>
<dbReference type="GO" id="GO:0005509">
    <property type="term" value="F:calcium ion binding"/>
    <property type="evidence" value="ECO:0007669"/>
    <property type="project" value="InterPro"/>
</dbReference>
<evidence type="ECO:0000256" key="16">
    <source>
        <dbReference type="SAM" id="MobiDB-lite"/>
    </source>
</evidence>
<feature type="domain" description="Link" evidence="20">
    <location>
        <begin position="26"/>
        <end position="150"/>
    </location>
</feature>
<dbReference type="InterPro" id="IPR016187">
    <property type="entry name" value="CTDL_fold"/>
</dbReference>
<dbReference type="InterPro" id="IPR018097">
    <property type="entry name" value="EGF_Ca-bd_CS"/>
</dbReference>
<dbReference type="FunFam" id="2.10.25.10:FF:000006">
    <property type="entry name" value="Versican core protein-like isoform 1"/>
    <property type="match status" value="1"/>
</dbReference>
<feature type="disulfide bond" evidence="14">
    <location>
        <begin position="1483"/>
        <end position="1510"/>
    </location>
</feature>
<dbReference type="FunFam" id="2.10.25.10:FF:000537">
    <property type="entry name" value="Notch 3"/>
    <property type="match status" value="1"/>
</dbReference>
<proteinExistence type="predicted"/>
<evidence type="ECO:0000256" key="5">
    <source>
        <dbReference type="ARBA" id="ARBA00022729"/>
    </source>
</evidence>
<dbReference type="InterPro" id="IPR000742">
    <property type="entry name" value="EGF"/>
</dbReference>
<reference evidence="22" key="1">
    <citation type="journal article" date="2013" name="Nat. Genet.">
        <title>The draft genomes of soft-shell turtle and green sea turtle yield insights into the development and evolution of the turtle-specific body plan.</title>
        <authorList>
            <person name="Wang Z."/>
            <person name="Pascual-Anaya J."/>
            <person name="Zadissa A."/>
            <person name="Li W."/>
            <person name="Niimura Y."/>
            <person name="Huang Z."/>
            <person name="Li C."/>
            <person name="White S."/>
            <person name="Xiong Z."/>
            <person name="Fang D."/>
            <person name="Wang B."/>
            <person name="Ming Y."/>
            <person name="Chen Y."/>
            <person name="Zheng Y."/>
            <person name="Kuraku S."/>
            <person name="Pignatelli M."/>
            <person name="Herrero J."/>
            <person name="Beal K."/>
            <person name="Nozawa M."/>
            <person name="Li Q."/>
            <person name="Wang J."/>
            <person name="Zhang H."/>
            <person name="Yu L."/>
            <person name="Shigenobu S."/>
            <person name="Wang J."/>
            <person name="Liu J."/>
            <person name="Flicek P."/>
            <person name="Searle S."/>
            <person name="Wang J."/>
            <person name="Kuratani S."/>
            <person name="Yin Y."/>
            <person name="Aken B."/>
            <person name="Zhang G."/>
            <person name="Irie N."/>
        </authorList>
    </citation>
    <scope>NUCLEOTIDE SEQUENCE [LARGE SCALE GENOMIC DNA]</scope>
</reference>
<organism evidence="21 22">
    <name type="scientific">Chelonia mydas</name>
    <name type="common">Green sea-turtle</name>
    <name type="synonym">Chelonia agassizi</name>
    <dbReference type="NCBI Taxonomy" id="8469"/>
    <lineage>
        <taxon>Eukaryota</taxon>
        <taxon>Metazoa</taxon>
        <taxon>Chordata</taxon>
        <taxon>Craniata</taxon>
        <taxon>Vertebrata</taxon>
        <taxon>Euteleostomi</taxon>
        <taxon>Archelosauria</taxon>
        <taxon>Testudinata</taxon>
        <taxon>Testudines</taxon>
        <taxon>Cryptodira</taxon>
        <taxon>Durocryptodira</taxon>
        <taxon>Americhelydia</taxon>
        <taxon>Chelonioidea</taxon>
        <taxon>Cheloniidae</taxon>
        <taxon>Chelonia</taxon>
    </lineage>
</organism>
<evidence type="ECO:0000256" key="4">
    <source>
        <dbReference type="ARBA" id="ARBA00022659"/>
    </source>
</evidence>
<evidence type="ECO:0000256" key="1">
    <source>
        <dbReference type="ARBA" id="ARBA00004613"/>
    </source>
</evidence>
<dbReference type="Pfam" id="PF00059">
    <property type="entry name" value="Lectin_C"/>
    <property type="match status" value="1"/>
</dbReference>
<feature type="compositionally biased region" description="Low complexity" evidence="16">
    <location>
        <begin position="811"/>
        <end position="850"/>
    </location>
</feature>
<dbReference type="GO" id="GO:0045202">
    <property type="term" value="C:synapse"/>
    <property type="evidence" value="ECO:0007669"/>
    <property type="project" value="TreeGrafter"/>
</dbReference>
<dbReference type="InterPro" id="IPR001881">
    <property type="entry name" value="EGF-like_Ca-bd_dom"/>
</dbReference>
<evidence type="ECO:0000256" key="3">
    <source>
        <dbReference type="ARBA" id="ARBA00022536"/>
    </source>
</evidence>
<dbReference type="SMART" id="SM00179">
    <property type="entry name" value="EGF_CA"/>
    <property type="match status" value="2"/>
</dbReference>
<feature type="region of interest" description="Disordered" evidence="16">
    <location>
        <begin position="1103"/>
        <end position="1173"/>
    </location>
</feature>
<dbReference type="Pfam" id="PF00084">
    <property type="entry name" value="Sushi"/>
    <property type="match status" value="1"/>
</dbReference>
<sequence>MLRGGDAGVGEASEEGAVTEARGDGVVFHYRAASNRYALTFPEAQRTCRENSAVIASPRHLQAAFEDGYDNCDAGWLADQTVRYPITLSRPGCYGDRSSPPGIRSYGARDGWSPITRSTPACYGDRSSLPGIRSYGEREASEAYDVYCYARELQGRKVFYVSTAGRLTSQGARKHCQNQGASLATTGQLYLAWRDGLDQCDPGWLADGSVRYPIRTPRKKCGGDEPGVRTVYQFPNRTGFPGPAMKFDAYCYKAGQQPSPSQKKPDELSPEKTESSLDRGHPEPDLDGLEPAGPDPLGIDNVLVEHGEEQLPLARNELIPKERKDPSVSGDSREITRGHYSLKHKLLGPVLSEDEQLQLVTAGPAGKDPEPPQVGSQRAAATVAPVLEGAEVLAENVSPKPSSVSFLAGPGEDQSLNMVNQAPVQGVSSDQGAHKPLGFTTGRWEETPGPSQLTSVERDALALGETTDAFQPTWRGGITQGPLSADLQPPSQRPAPELPQEHVASTVAQDGLGLSSAAKEPEQLSPATLDEPSHLPHGPESTKKSVSSGLNGRYFQLQREGQAQGVDGNALGGVTPTPGLAWEMTGPADNAVEILPASKPTAKAHTRDRAYPLSNEVDEQAEGQAGHKRRGSTHQGYPQTGTAPAPRSPSAPDQEKKPQWTLRLTPPLPQHSRWAPTDQPPASDSPWAARAANTIRMGESLMGTRGVAETAASAEEGRRDRSSESIPMLADPTPAASGLSLRPAGTLTAGDALSPLEEAALNPLLPSSSVRGDYPQAGGLGLPPPGEDVEDSSGEVTSSEEGATPIPPLSALPRAHLHALLPPHAEDLGAPPSTHPHPGGSEGSGAAEFSSPERKGKDVTFTERFISLPGRAGSPPASAESSGSKEPRERAGTDAHRALGLESLDEPPGLEETLPGPAWELRDERAEDGQAELQGEGAVTHPAEEIPAPAPAHSDPWVAPAEFPASNSEPASREPATQPSPAWAMSAGQPQPRELEGEGEDMNLAAALSGDGSAEQTVGPPTLPFGTTQTTALDPYKPAGTNWPVIRRGQMAAGAISLLQPSLTITEPAHSPVPGPTLPGTVANRAPVAGPAQAAVTMTRLPGVTGLESSPSAPAAASHTEPNAEDVLGEAKRDEPPTPWGSAAGPPQLEQRMRVSTSPQDPLPSLPTDLSPLVPGSREEGVLEPLVHASQAFKAPKAELDRFILQPVIDTAQEGILAEVPGLSLADREADSGSGEEQVLPFAGEKESLTWTGESKASTLAQADPCETNPCLHGGTCQANGTVYSCSCDQGFTGENCEIDIDDCLSSPCQNGGTCIDEINSFVCLCLPSYGDSLCEKDTEGCDHGWHRLQGHCFRYFAHRRSWEDAERDCRQRAGHLASIHSPEEHGFINSFGHENTWIGLNDRIVEQDFQWTDNTGLQATGHDPFASNGGLCPQPPLPLLSCNCGLAPCAVLCGPPPAVENAFPIGKQKEKYSIHSTVRYQCGDGFTQRHVPTIKCHSNGKWDRPKILCTKPRRAHRTRRRRHRRHHNHPRHHHDSRKERRKHRKQLQLDWVEEGNYF</sequence>
<dbReference type="GO" id="GO:0007155">
    <property type="term" value="P:cell adhesion"/>
    <property type="evidence" value="ECO:0007669"/>
    <property type="project" value="InterPro"/>
</dbReference>
<dbReference type="InterPro" id="IPR035976">
    <property type="entry name" value="Sushi/SCR/CCP_sf"/>
</dbReference>
<dbReference type="Pfam" id="PF00193">
    <property type="entry name" value="Xlink"/>
    <property type="match status" value="2"/>
</dbReference>
<evidence type="ECO:0000256" key="6">
    <source>
        <dbReference type="ARBA" id="ARBA00022734"/>
    </source>
</evidence>
<dbReference type="CDD" id="cd03517">
    <property type="entry name" value="Link_domain_CSPGs_modules_1_3"/>
    <property type="match status" value="1"/>
</dbReference>
<dbReference type="FunFam" id="3.10.100.10:FF:000011">
    <property type="entry name" value="Aggrecan core protein"/>
    <property type="match status" value="1"/>
</dbReference>
<keyword evidence="9" id="KW-0654">Proteoglycan</keyword>
<evidence type="ECO:0000256" key="2">
    <source>
        <dbReference type="ARBA" id="ARBA00022525"/>
    </source>
</evidence>
<feature type="domain" description="Sushi" evidence="19">
    <location>
        <begin position="1452"/>
        <end position="1512"/>
    </location>
</feature>
<feature type="region of interest" description="Disordered" evidence="16">
    <location>
        <begin position="466"/>
        <end position="551"/>
    </location>
</feature>
<dbReference type="GO" id="GO:0010001">
    <property type="term" value="P:glial cell differentiation"/>
    <property type="evidence" value="ECO:0007669"/>
    <property type="project" value="TreeGrafter"/>
</dbReference>
<evidence type="ECO:0000259" key="18">
    <source>
        <dbReference type="PROSITE" id="PS50041"/>
    </source>
</evidence>
<dbReference type="FunFam" id="2.10.70.10:FF:000003">
    <property type="entry name" value="Versican core protein"/>
    <property type="match status" value="1"/>
</dbReference>
<dbReference type="Gene3D" id="2.10.70.10">
    <property type="entry name" value="Complement Module, domain 1"/>
    <property type="match status" value="1"/>
</dbReference>
<dbReference type="SMART" id="SM00181">
    <property type="entry name" value="EGF"/>
    <property type="match status" value="2"/>
</dbReference>
<dbReference type="InterPro" id="IPR001304">
    <property type="entry name" value="C-type_lectin-like"/>
</dbReference>
<evidence type="ECO:0000256" key="14">
    <source>
        <dbReference type="PROSITE-ProRule" id="PRU00302"/>
    </source>
</evidence>
<keyword evidence="2" id="KW-0964">Secreted</keyword>
<dbReference type="InterPro" id="IPR050691">
    <property type="entry name" value="Hyaluronan_bind_Proteoglycan"/>
</dbReference>
<feature type="compositionally biased region" description="Polar residues" evidence="16">
    <location>
        <begin position="965"/>
        <end position="980"/>
    </location>
</feature>
<dbReference type="CDD" id="cd03520">
    <property type="entry name" value="Link_domain_CSPGs_modules_2_4"/>
    <property type="match status" value="1"/>
</dbReference>
<dbReference type="PROSITE" id="PS50026">
    <property type="entry name" value="EGF_3"/>
    <property type="match status" value="2"/>
</dbReference>
<dbReference type="PRINTS" id="PR01265">
    <property type="entry name" value="LINKMODULE"/>
</dbReference>
<keyword evidence="12" id="KW-0393">Immunoglobulin domain</keyword>
<evidence type="ECO:0000256" key="8">
    <source>
        <dbReference type="ARBA" id="ARBA00022837"/>
    </source>
</evidence>
<evidence type="ECO:0000256" key="13">
    <source>
        <dbReference type="PROSITE-ProRule" id="PRU00076"/>
    </source>
</evidence>
<feature type="region of interest" description="Disordered" evidence="16">
    <location>
        <begin position="425"/>
        <end position="452"/>
    </location>
</feature>
<keyword evidence="22" id="KW-1185">Reference proteome</keyword>
<feature type="region of interest" description="Disordered" evidence="16">
    <location>
        <begin position="764"/>
        <end position="1037"/>
    </location>
</feature>
<dbReference type="PROSITE" id="PS01241">
    <property type="entry name" value="LINK_1"/>
    <property type="match status" value="2"/>
</dbReference>
<feature type="compositionally biased region" description="Polar residues" evidence="16">
    <location>
        <begin position="633"/>
        <end position="642"/>
    </location>
</feature>
<feature type="region of interest" description="Disordered" evidence="16">
    <location>
        <begin position="564"/>
        <end position="584"/>
    </location>
</feature>
<keyword evidence="4 14" id="KW-0768">Sushi</keyword>
<evidence type="ECO:0000256" key="7">
    <source>
        <dbReference type="ARBA" id="ARBA00022737"/>
    </source>
</evidence>
<evidence type="ECO:0000256" key="10">
    <source>
        <dbReference type="ARBA" id="ARBA00023157"/>
    </source>
</evidence>
<dbReference type="GO" id="GO:0005540">
    <property type="term" value="F:hyaluronic acid binding"/>
    <property type="evidence" value="ECO:0007669"/>
    <property type="project" value="InterPro"/>
</dbReference>
<dbReference type="CDD" id="cd00033">
    <property type="entry name" value="CCP"/>
    <property type="match status" value="1"/>
</dbReference>
<dbReference type="Proteomes" id="UP000031443">
    <property type="component" value="Unassembled WGS sequence"/>
</dbReference>
<feature type="region of interest" description="Disordered" evidence="16">
    <location>
        <begin position="1512"/>
        <end position="1547"/>
    </location>
</feature>
<dbReference type="CDD" id="cd00054">
    <property type="entry name" value="EGF_CA"/>
    <property type="match status" value="2"/>
</dbReference>
<dbReference type="SMART" id="SM00445">
    <property type="entry name" value="LINK"/>
    <property type="match status" value="2"/>
</dbReference>
<dbReference type="PROSITE" id="PS00010">
    <property type="entry name" value="ASX_HYDROXYL"/>
    <property type="match status" value="1"/>
</dbReference>
<dbReference type="GO" id="GO:0005615">
    <property type="term" value="C:extracellular space"/>
    <property type="evidence" value="ECO:0007669"/>
    <property type="project" value="TreeGrafter"/>
</dbReference>
<evidence type="ECO:0000256" key="9">
    <source>
        <dbReference type="ARBA" id="ARBA00022974"/>
    </source>
</evidence>
<dbReference type="PROSITE" id="PS00022">
    <property type="entry name" value="EGF_1"/>
    <property type="match status" value="1"/>
</dbReference>
<dbReference type="EMBL" id="KB603100">
    <property type="protein sequence ID" value="EMP24104.1"/>
    <property type="molecule type" value="Genomic_DNA"/>
</dbReference>
<evidence type="ECO:0000313" key="21">
    <source>
        <dbReference type="EMBL" id="EMP24104.1"/>
    </source>
</evidence>
<feature type="compositionally biased region" description="Basic and acidic residues" evidence="16">
    <location>
        <begin position="883"/>
        <end position="899"/>
    </location>
</feature>
<dbReference type="InterPro" id="IPR016186">
    <property type="entry name" value="C-type_lectin-like/link_sf"/>
</dbReference>
<dbReference type="GO" id="GO:0001501">
    <property type="term" value="P:skeletal system development"/>
    <property type="evidence" value="ECO:0007669"/>
    <property type="project" value="TreeGrafter"/>
</dbReference>
<feature type="compositionally biased region" description="Basic and acidic residues" evidence="16">
    <location>
        <begin position="851"/>
        <end position="861"/>
    </location>
</feature>
<evidence type="ECO:0000259" key="20">
    <source>
        <dbReference type="PROSITE" id="PS50963"/>
    </source>
</evidence>
<dbReference type="GO" id="GO:0007417">
    <property type="term" value="P:central nervous system development"/>
    <property type="evidence" value="ECO:0007669"/>
    <property type="project" value="TreeGrafter"/>
</dbReference>